<comment type="similarity">
    <text evidence="2">Belongs to the acyl-CoA dehydrogenase family.</text>
</comment>
<dbReference type="Gene3D" id="1.20.140.10">
    <property type="entry name" value="Butyryl-CoA Dehydrogenase, subunit A, domain 3"/>
    <property type="match status" value="1"/>
</dbReference>
<dbReference type="InterPro" id="IPR009075">
    <property type="entry name" value="AcylCo_DH/oxidase_C"/>
</dbReference>
<evidence type="ECO:0000256" key="1">
    <source>
        <dbReference type="ARBA" id="ARBA00001974"/>
    </source>
</evidence>
<comment type="cofactor">
    <cofactor evidence="1">
        <name>FAD</name>
        <dbReference type="ChEBI" id="CHEBI:57692"/>
    </cofactor>
</comment>
<keyword evidence="4" id="KW-0274">FAD</keyword>
<accession>A0A3N1CUY3</accession>
<name>A0A3N1CUY3_9ACTN</name>
<evidence type="ECO:0000259" key="6">
    <source>
        <dbReference type="Pfam" id="PF00441"/>
    </source>
</evidence>
<dbReference type="AlphaFoldDB" id="A0A3N1CUY3"/>
<keyword evidence="5" id="KW-0560">Oxidoreductase</keyword>
<dbReference type="GO" id="GO:0050660">
    <property type="term" value="F:flavin adenine dinucleotide binding"/>
    <property type="evidence" value="ECO:0007669"/>
    <property type="project" value="InterPro"/>
</dbReference>
<dbReference type="Pfam" id="PF02771">
    <property type="entry name" value="Acyl-CoA_dh_N"/>
    <property type="match status" value="1"/>
</dbReference>
<feature type="domain" description="Acyl-CoA dehydrogenase/oxidase N-terminal" evidence="7">
    <location>
        <begin position="7"/>
        <end position="85"/>
    </location>
</feature>
<evidence type="ECO:0000313" key="9">
    <source>
        <dbReference type="Proteomes" id="UP000272400"/>
    </source>
</evidence>
<dbReference type="PANTHER" id="PTHR43884">
    <property type="entry name" value="ACYL-COA DEHYDROGENASE"/>
    <property type="match status" value="1"/>
</dbReference>
<dbReference type="Proteomes" id="UP000272400">
    <property type="component" value="Unassembled WGS sequence"/>
</dbReference>
<dbReference type="EMBL" id="RJKE01000001">
    <property type="protein sequence ID" value="ROO85045.1"/>
    <property type="molecule type" value="Genomic_DNA"/>
</dbReference>
<evidence type="ECO:0000256" key="5">
    <source>
        <dbReference type="ARBA" id="ARBA00023002"/>
    </source>
</evidence>
<comment type="caution">
    <text evidence="8">The sequence shown here is derived from an EMBL/GenBank/DDBJ whole genome shotgun (WGS) entry which is preliminary data.</text>
</comment>
<dbReference type="SUPFAM" id="SSF56645">
    <property type="entry name" value="Acyl-CoA dehydrogenase NM domain-like"/>
    <property type="match status" value="1"/>
</dbReference>
<dbReference type="InterPro" id="IPR009100">
    <property type="entry name" value="AcylCoA_DH/oxidase_NM_dom_sf"/>
</dbReference>
<dbReference type="InterPro" id="IPR013786">
    <property type="entry name" value="AcylCoA_DH/ox_N"/>
</dbReference>
<dbReference type="Pfam" id="PF00441">
    <property type="entry name" value="Acyl-CoA_dh_1"/>
    <property type="match status" value="1"/>
</dbReference>
<evidence type="ECO:0000256" key="3">
    <source>
        <dbReference type="ARBA" id="ARBA00022630"/>
    </source>
</evidence>
<dbReference type="SUPFAM" id="SSF47203">
    <property type="entry name" value="Acyl-CoA dehydrogenase C-terminal domain-like"/>
    <property type="match status" value="1"/>
</dbReference>
<dbReference type="OrthoDB" id="8677713at2"/>
<feature type="domain" description="Acyl-CoA dehydrogenase/oxidase C-terminal" evidence="6">
    <location>
        <begin position="186"/>
        <end position="322"/>
    </location>
</feature>
<evidence type="ECO:0000256" key="2">
    <source>
        <dbReference type="ARBA" id="ARBA00009347"/>
    </source>
</evidence>
<organism evidence="8 9">
    <name type="scientific">Actinocorallia herbida</name>
    <dbReference type="NCBI Taxonomy" id="58109"/>
    <lineage>
        <taxon>Bacteria</taxon>
        <taxon>Bacillati</taxon>
        <taxon>Actinomycetota</taxon>
        <taxon>Actinomycetes</taxon>
        <taxon>Streptosporangiales</taxon>
        <taxon>Thermomonosporaceae</taxon>
        <taxon>Actinocorallia</taxon>
    </lineage>
</organism>
<reference evidence="8 9" key="1">
    <citation type="submission" date="2018-11" db="EMBL/GenBank/DDBJ databases">
        <title>Sequencing the genomes of 1000 actinobacteria strains.</title>
        <authorList>
            <person name="Klenk H.-P."/>
        </authorList>
    </citation>
    <scope>NUCLEOTIDE SEQUENCE [LARGE SCALE GENOMIC DNA]</scope>
    <source>
        <strain evidence="8 9">DSM 44254</strain>
    </source>
</reference>
<keyword evidence="3" id="KW-0285">Flavoprotein</keyword>
<dbReference type="RefSeq" id="WP_123664594.1">
    <property type="nucleotide sequence ID" value="NZ_RJKE01000001.1"/>
</dbReference>
<evidence type="ECO:0000313" key="8">
    <source>
        <dbReference type="EMBL" id="ROO85045.1"/>
    </source>
</evidence>
<sequence length="324" mass="33130">MDLMPSADQKDLRAGLRAWLGDAWDAERLRAAAAVPAPPFDRKAWKALADLGVLGLTLPEDEGGMGLGLAEAVLVFEELGRALVPGPLVGTLLAGGLVPGAADGDAIVSVLDTAEPARVLEHPEAATDVLILDDAGVFLLAPADVAGRPAAHPLDPLTPVAPAKVVLEGARPIGDAADAARLRRTGRILTAALQVGVAQGALDLAVRYAGERIQFDRVIGSFQSVKHLLAEALVRVDLARPAVLVAALTVDDPGSGDPAEAAATAKLLADAAASGNGRTGVQVHGGMGFTWEVLAHLYVKRAWVQETAFGTAAALAEELAAGIA</sequence>
<dbReference type="GO" id="GO:0003995">
    <property type="term" value="F:acyl-CoA dehydrogenase activity"/>
    <property type="evidence" value="ECO:0007669"/>
    <property type="project" value="TreeGrafter"/>
</dbReference>
<proteinExistence type="inferred from homology"/>
<evidence type="ECO:0000259" key="7">
    <source>
        <dbReference type="Pfam" id="PF02771"/>
    </source>
</evidence>
<dbReference type="InterPro" id="IPR037069">
    <property type="entry name" value="AcylCoA_DH/ox_N_sf"/>
</dbReference>
<dbReference type="Gene3D" id="1.10.540.10">
    <property type="entry name" value="Acyl-CoA dehydrogenase/oxidase, N-terminal domain"/>
    <property type="match status" value="1"/>
</dbReference>
<dbReference type="PANTHER" id="PTHR43884:SF20">
    <property type="entry name" value="ACYL-COA DEHYDROGENASE FADE28"/>
    <property type="match status" value="1"/>
</dbReference>
<dbReference type="InterPro" id="IPR036250">
    <property type="entry name" value="AcylCo_DH-like_C"/>
</dbReference>
<gene>
    <name evidence="8" type="ORF">EDD29_2580</name>
</gene>
<keyword evidence="9" id="KW-1185">Reference proteome</keyword>
<evidence type="ECO:0000256" key="4">
    <source>
        <dbReference type="ARBA" id="ARBA00022827"/>
    </source>
</evidence>
<protein>
    <submittedName>
        <fullName evidence="8">Acyl-CoA dehydrogenase-like protein</fullName>
    </submittedName>
</protein>